<dbReference type="EMBL" id="FUXL01000022">
    <property type="protein sequence ID" value="SKA37455.1"/>
    <property type="molecule type" value="Genomic_DNA"/>
</dbReference>
<evidence type="ECO:0000313" key="5">
    <source>
        <dbReference type="EMBL" id="SKA37455.1"/>
    </source>
</evidence>
<proteinExistence type="inferred from homology"/>
<feature type="region of interest" description="Disordered" evidence="3">
    <location>
        <begin position="233"/>
        <end position="279"/>
    </location>
</feature>
<dbReference type="PANTHER" id="PTHR37423">
    <property type="entry name" value="SOLUBLE LYTIC MUREIN TRANSGLYCOSYLASE-RELATED"/>
    <property type="match status" value="1"/>
</dbReference>
<organism evidence="5 6">
    <name type="scientific">Consotaella salsifontis</name>
    <dbReference type="NCBI Taxonomy" id="1365950"/>
    <lineage>
        <taxon>Bacteria</taxon>
        <taxon>Pseudomonadati</taxon>
        <taxon>Pseudomonadota</taxon>
        <taxon>Alphaproteobacteria</taxon>
        <taxon>Hyphomicrobiales</taxon>
        <taxon>Aurantimonadaceae</taxon>
        <taxon>Consotaella</taxon>
    </lineage>
</organism>
<dbReference type="Proteomes" id="UP000190135">
    <property type="component" value="Unassembled WGS sequence"/>
</dbReference>
<evidence type="ECO:0000256" key="2">
    <source>
        <dbReference type="ARBA" id="ARBA00009387"/>
    </source>
</evidence>
<evidence type="ECO:0000259" key="4">
    <source>
        <dbReference type="Pfam" id="PF01464"/>
    </source>
</evidence>
<dbReference type="SUPFAM" id="SSF53955">
    <property type="entry name" value="Lysozyme-like"/>
    <property type="match status" value="1"/>
</dbReference>
<protein>
    <submittedName>
        <fullName evidence="5">Transglycosylase SLT domain-containing protein</fullName>
    </submittedName>
</protein>
<evidence type="ECO:0000313" key="6">
    <source>
        <dbReference type="Proteomes" id="UP000190135"/>
    </source>
</evidence>
<feature type="domain" description="Transglycosylase SLT" evidence="4">
    <location>
        <begin position="83"/>
        <end position="180"/>
    </location>
</feature>
<reference evidence="5 6" key="1">
    <citation type="submission" date="2017-02" db="EMBL/GenBank/DDBJ databases">
        <authorList>
            <person name="Peterson S.W."/>
        </authorList>
    </citation>
    <scope>NUCLEOTIDE SEQUENCE [LARGE SCALE GENOMIC DNA]</scope>
    <source>
        <strain evidence="5 6">USBA 369</strain>
    </source>
</reference>
<dbReference type="Pfam" id="PF01464">
    <property type="entry name" value="SLT"/>
    <property type="match status" value="1"/>
</dbReference>
<name>A0A1T4TAB1_9HYPH</name>
<dbReference type="InterPro" id="IPR023346">
    <property type="entry name" value="Lysozyme-like_dom_sf"/>
</dbReference>
<dbReference type="CDD" id="cd00254">
    <property type="entry name" value="LT-like"/>
    <property type="match status" value="1"/>
</dbReference>
<accession>A0A1T4TAB1</accession>
<dbReference type="STRING" id="1365950.SAMN05428963_12241"/>
<dbReference type="PANTHER" id="PTHR37423:SF2">
    <property type="entry name" value="MEMBRANE-BOUND LYTIC MUREIN TRANSGLYCOSYLASE C"/>
    <property type="match status" value="1"/>
</dbReference>
<evidence type="ECO:0000256" key="3">
    <source>
        <dbReference type="SAM" id="MobiDB-lite"/>
    </source>
</evidence>
<dbReference type="Gene3D" id="1.10.530.10">
    <property type="match status" value="1"/>
</dbReference>
<dbReference type="InterPro" id="IPR008258">
    <property type="entry name" value="Transglycosylase_SLT_dom_1"/>
</dbReference>
<keyword evidence="6" id="KW-1185">Reference proteome</keyword>
<sequence length="279" mass="29661">MVTGADAASATGAGWRAFGPRPCTKTTLAPLGRNQSRRWSPSCRWSLLLVPWLLLAAAAPVPVQAQAFPPELTATADLVSAAISEAAQRFAIPPHWIRAVIVAESNGEARAVSPTGAMGLMQVIPSTWRDMRIQMGLGSDPFDPYDNILAGTAYLRAMLDRYGSPGFLAAYNAGPRRYEENLLLGRPLPAETRAYVAKLAPMIGSEVAASLTEDAIASVDWTQSPLFTRHSNVTPAAAPRRADGQTGAAAAAPLRRPFSPLQPPPDGLFVRITPTEGQP</sequence>
<comment type="similarity">
    <text evidence="2">Belongs to the virb1 family.</text>
</comment>
<gene>
    <name evidence="5" type="ORF">SAMN05428963_12241</name>
</gene>
<dbReference type="AlphaFoldDB" id="A0A1T4TAB1"/>
<comment type="similarity">
    <text evidence="1">Belongs to the transglycosylase Slt family.</text>
</comment>
<evidence type="ECO:0000256" key="1">
    <source>
        <dbReference type="ARBA" id="ARBA00007734"/>
    </source>
</evidence>